<dbReference type="EMBL" id="BGPR01003074">
    <property type="protein sequence ID" value="GBM83379.1"/>
    <property type="molecule type" value="Genomic_DNA"/>
</dbReference>
<protein>
    <submittedName>
        <fullName evidence="2">Uncharacterized protein</fullName>
    </submittedName>
</protein>
<feature type="compositionally biased region" description="Basic residues" evidence="1">
    <location>
        <begin position="1"/>
        <end position="12"/>
    </location>
</feature>
<reference evidence="2 3" key="1">
    <citation type="journal article" date="2019" name="Sci. Rep.">
        <title>Orb-weaving spider Araneus ventricosus genome elucidates the spidroin gene catalogue.</title>
        <authorList>
            <person name="Kono N."/>
            <person name="Nakamura H."/>
            <person name="Ohtoshi R."/>
            <person name="Moran D.A.P."/>
            <person name="Shinohara A."/>
            <person name="Yoshida Y."/>
            <person name="Fujiwara M."/>
            <person name="Mori M."/>
            <person name="Tomita M."/>
            <person name="Arakawa K."/>
        </authorList>
    </citation>
    <scope>NUCLEOTIDE SEQUENCE [LARGE SCALE GENOMIC DNA]</scope>
</reference>
<evidence type="ECO:0000256" key="1">
    <source>
        <dbReference type="SAM" id="MobiDB-lite"/>
    </source>
</evidence>
<feature type="region of interest" description="Disordered" evidence="1">
    <location>
        <begin position="1"/>
        <end position="22"/>
    </location>
</feature>
<proteinExistence type="predicted"/>
<name>A0A4Y2J1E5_ARAVE</name>
<sequence length="97" mass="10771">MLRSRRRDRRARGSQPDCPEDPPCLSLLGTTVAPRAKTLRRCSLDFGVPNSKKGDLTSTPRTGEENAILSNPQGMGVLTTRKTKRPSSSLRKTPYFK</sequence>
<comment type="caution">
    <text evidence="2">The sequence shown here is derived from an EMBL/GenBank/DDBJ whole genome shotgun (WGS) entry which is preliminary data.</text>
</comment>
<keyword evidence="3" id="KW-1185">Reference proteome</keyword>
<organism evidence="2 3">
    <name type="scientific">Araneus ventricosus</name>
    <name type="common">Orbweaver spider</name>
    <name type="synonym">Epeira ventricosa</name>
    <dbReference type="NCBI Taxonomy" id="182803"/>
    <lineage>
        <taxon>Eukaryota</taxon>
        <taxon>Metazoa</taxon>
        <taxon>Ecdysozoa</taxon>
        <taxon>Arthropoda</taxon>
        <taxon>Chelicerata</taxon>
        <taxon>Arachnida</taxon>
        <taxon>Araneae</taxon>
        <taxon>Araneomorphae</taxon>
        <taxon>Entelegynae</taxon>
        <taxon>Araneoidea</taxon>
        <taxon>Araneidae</taxon>
        <taxon>Araneus</taxon>
    </lineage>
</organism>
<evidence type="ECO:0000313" key="2">
    <source>
        <dbReference type="EMBL" id="GBM83379.1"/>
    </source>
</evidence>
<feature type="region of interest" description="Disordered" evidence="1">
    <location>
        <begin position="49"/>
        <end position="97"/>
    </location>
</feature>
<dbReference type="AlphaFoldDB" id="A0A4Y2J1E5"/>
<evidence type="ECO:0000313" key="3">
    <source>
        <dbReference type="Proteomes" id="UP000499080"/>
    </source>
</evidence>
<accession>A0A4Y2J1E5</accession>
<gene>
    <name evidence="2" type="ORF">AVEN_65643_1</name>
</gene>
<dbReference type="Proteomes" id="UP000499080">
    <property type="component" value="Unassembled WGS sequence"/>
</dbReference>